<comment type="caution">
    <text evidence="2">The sequence shown here is derived from an EMBL/GenBank/DDBJ whole genome shotgun (WGS) entry which is preliminary data.</text>
</comment>
<keyword evidence="1" id="KW-0812">Transmembrane</keyword>
<evidence type="ECO:0000256" key="1">
    <source>
        <dbReference type="SAM" id="Phobius"/>
    </source>
</evidence>
<protein>
    <submittedName>
        <fullName evidence="2">Uncharacterized protein</fullName>
    </submittedName>
</protein>
<feature type="transmembrane region" description="Helical" evidence="1">
    <location>
        <begin position="32"/>
        <end position="52"/>
    </location>
</feature>
<keyword evidence="1" id="KW-0472">Membrane</keyword>
<keyword evidence="3" id="KW-1185">Reference proteome</keyword>
<sequence>MARIAPYGLKYNKVIFLSEKEEEKMEKKKKTFSTMEIVLVGVLVGSLVLSFLQARQEENKK</sequence>
<reference evidence="3" key="1">
    <citation type="submission" date="2018-12" db="EMBL/GenBank/DDBJ databases">
        <title>Tengunoibacter tsumagoiensis gen. nov., sp. nov., Dictyobacter kobayashii sp. nov., D. alpinus sp. nov., and D. joshuensis sp. nov. and description of Dictyobacteraceae fam. nov. within the order Ktedonobacterales isolated from Tengu-no-mugimeshi.</title>
        <authorList>
            <person name="Wang C.M."/>
            <person name="Zheng Y."/>
            <person name="Sakai Y."/>
            <person name="Toyoda A."/>
            <person name="Minakuchi Y."/>
            <person name="Abe K."/>
            <person name="Yokota A."/>
            <person name="Yabe S."/>
        </authorList>
    </citation>
    <scope>NUCLEOTIDE SEQUENCE [LARGE SCALE GENOMIC DNA]</scope>
    <source>
        <strain evidence="3">S-27</strain>
    </source>
</reference>
<gene>
    <name evidence="2" type="ORF">KDAU_17490</name>
</gene>
<name>A0A401ZC04_9CHLR</name>
<evidence type="ECO:0000313" key="3">
    <source>
        <dbReference type="Proteomes" id="UP000287224"/>
    </source>
</evidence>
<organism evidence="2 3">
    <name type="scientific">Dictyobacter aurantiacus</name>
    <dbReference type="NCBI Taxonomy" id="1936993"/>
    <lineage>
        <taxon>Bacteria</taxon>
        <taxon>Bacillati</taxon>
        <taxon>Chloroflexota</taxon>
        <taxon>Ktedonobacteria</taxon>
        <taxon>Ktedonobacterales</taxon>
        <taxon>Dictyobacteraceae</taxon>
        <taxon>Dictyobacter</taxon>
    </lineage>
</organism>
<dbReference type="EMBL" id="BIFQ01000001">
    <property type="protein sequence ID" value="GCE04420.1"/>
    <property type="molecule type" value="Genomic_DNA"/>
</dbReference>
<accession>A0A401ZC04</accession>
<keyword evidence="1" id="KW-1133">Transmembrane helix</keyword>
<evidence type="ECO:0000313" key="2">
    <source>
        <dbReference type="EMBL" id="GCE04420.1"/>
    </source>
</evidence>
<dbReference type="Proteomes" id="UP000287224">
    <property type="component" value="Unassembled WGS sequence"/>
</dbReference>
<dbReference type="AlphaFoldDB" id="A0A401ZC04"/>
<proteinExistence type="predicted"/>